<dbReference type="CDD" id="cd07233">
    <property type="entry name" value="GlxI_Zn"/>
    <property type="match status" value="2"/>
</dbReference>
<evidence type="ECO:0000256" key="1">
    <source>
        <dbReference type="ARBA" id="ARBA00005008"/>
    </source>
</evidence>
<evidence type="ECO:0000256" key="11">
    <source>
        <dbReference type="PIRSR" id="PIRSR604361-3"/>
    </source>
</evidence>
<evidence type="ECO:0000256" key="3">
    <source>
        <dbReference type="ARBA" id="ARBA00012081"/>
    </source>
</evidence>
<comment type="pathway">
    <text evidence="1">Secondary metabolite metabolism; methylglyoxal degradation; (R)-lactate from methylglyoxal: step 1/2.</text>
</comment>
<dbReference type="GO" id="GO:0046872">
    <property type="term" value="F:metal ion binding"/>
    <property type="evidence" value="ECO:0007669"/>
    <property type="project" value="UniProtKB-KW"/>
</dbReference>
<feature type="binding site" evidence="11">
    <location>
        <position position="235"/>
    </location>
    <ligand>
        <name>Zn(2+)</name>
        <dbReference type="ChEBI" id="CHEBI:29105"/>
        <note>ligand shared between dimeric partners</note>
    </ligand>
</feature>
<dbReference type="GO" id="GO:0006749">
    <property type="term" value="P:glutathione metabolic process"/>
    <property type="evidence" value="ECO:0007669"/>
    <property type="project" value="EnsemblFungi"/>
</dbReference>
<dbReference type="Pfam" id="PF00903">
    <property type="entry name" value="Glyoxalase"/>
    <property type="match status" value="2"/>
</dbReference>
<dbReference type="Proteomes" id="UP000019384">
    <property type="component" value="Unassembled WGS sequence"/>
</dbReference>
<dbReference type="EMBL" id="HG793131">
    <property type="protein sequence ID" value="CDK29896.1"/>
    <property type="molecule type" value="Genomic_DNA"/>
</dbReference>
<sequence>MPSINKSFVTNFTTLNISNPSVSVPFYEKHFNCKLLKTEELPQKHQVIYYLGIDDVNHPEYNKPVFKRTGVLALVHDKTIKAVVNGNADPYRGFGHICFSVDDLFNFCKYLESDPSIQFKKKLTDGRQKNIAFVLDPDQYWIELIENAIDKEVASATDLGFRLSSLRLNHEMIRVKDPVKSIKFYSETLGMKLFSHRAFEDAKFTLYFLGYEHDDKYVQDSEDKVFQAGRESILELTHNWGTENDDSFEGYFVGDSETQGYANITVSCDDVSKYVDELKKEGKSVDFDGKVAQLVDPDGYKVQVWSGKL</sequence>
<dbReference type="HOGENOM" id="CLU_046006_0_0_1"/>
<comment type="similarity">
    <text evidence="2">Belongs to the glyoxalase I family.</text>
</comment>
<reference evidence="13" key="1">
    <citation type="submission" date="2013-12" db="EMBL/GenBank/DDBJ databases">
        <authorList>
            <person name="Genoscope - CEA"/>
        </authorList>
    </citation>
    <scope>NUCLEOTIDE SEQUENCE</scope>
    <source>
        <strain evidence="13">CBS 1993</strain>
    </source>
</reference>
<keyword evidence="4 11" id="KW-0479">Metal-binding</keyword>
<evidence type="ECO:0000256" key="4">
    <source>
        <dbReference type="ARBA" id="ARBA00022723"/>
    </source>
</evidence>
<proteinExistence type="inferred from homology"/>
<protein>
    <recommendedName>
        <fullName evidence="3">lactoylglutathione lyase</fullName>
        <ecNumber evidence="3">4.4.1.5</ecNumber>
    </recommendedName>
    <alternativeName>
        <fullName evidence="8">Aldoketomutase</fullName>
    </alternativeName>
    <alternativeName>
        <fullName evidence="7">Ketone-aldehyde mutase</fullName>
    </alternativeName>
    <alternativeName>
        <fullName evidence="9">Methylglyoxalase</fullName>
    </alternativeName>
    <alternativeName>
        <fullName evidence="10">S-D-lactoylglutathione methylglyoxal lyase</fullName>
    </alternativeName>
</protein>
<evidence type="ECO:0000256" key="7">
    <source>
        <dbReference type="ARBA" id="ARBA00030291"/>
    </source>
</evidence>
<evidence type="ECO:0000313" key="14">
    <source>
        <dbReference type="Proteomes" id="UP000019384"/>
    </source>
</evidence>
<dbReference type="SUPFAM" id="SSF54593">
    <property type="entry name" value="Glyoxalase/Bleomycin resistance protein/Dihydroxybiphenyl dioxygenase"/>
    <property type="match status" value="2"/>
</dbReference>
<evidence type="ECO:0000259" key="12">
    <source>
        <dbReference type="PROSITE" id="PS51819"/>
    </source>
</evidence>
<dbReference type="InterPro" id="IPR018146">
    <property type="entry name" value="Glyoxalase_1_CS"/>
</dbReference>
<dbReference type="OrthoDB" id="16820at2759"/>
<evidence type="ECO:0000256" key="5">
    <source>
        <dbReference type="ARBA" id="ARBA00022833"/>
    </source>
</evidence>
<dbReference type="STRING" id="1382522.W6MSU5"/>
<feature type="domain" description="VOC" evidence="12">
    <location>
        <begin position="9"/>
        <end position="147"/>
    </location>
</feature>
<dbReference type="EC" id="4.4.1.5" evidence="3"/>
<evidence type="ECO:0000313" key="13">
    <source>
        <dbReference type="EMBL" id="CDK29896.1"/>
    </source>
</evidence>
<dbReference type="PANTHER" id="PTHR10374">
    <property type="entry name" value="LACTOYLGLUTATHIONE LYASE GLYOXALASE I"/>
    <property type="match status" value="1"/>
</dbReference>
<name>W6MSU5_9ASCO</name>
<reference evidence="13" key="2">
    <citation type="submission" date="2014-02" db="EMBL/GenBank/DDBJ databases">
        <title>Complete DNA sequence of /Kuraishia capsulata/ illustrates novel genomic features among budding yeasts (/Saccharomycotina/).</title>
        <authorList>
            <person name="Morales L."/>
            <person name="Noel B."/>
            <person name="Porcel B."/>
            <person name="Marcet-Houben M."/>
            <person name="Hullo M-F."/>
            <person name="Sacerdot C."/>
            <person name="Tekaia F."/>
            <person name="Leh-Louis V."/>
            <person name="Despons L."/>
            <person name="Khanna V."/>
            <person name="Aury J-M."/>
            <person name="Barbe V."/>
            <person name="Couloux A."/>
            <person name="Labadie K."/>
            <person name="Pelletier E."/>
            <person name="Souciet J-L."/>
            <person name="Boekhout T."/>
            <person name="Gabaldon T."/>
            <person name="Wincker P."/>
            <person name="Dujon B."/>
        </authorList>
    </citation>
    <scope>NUCLEOTIDE SEQUENCE</scope>
    <source>
        <strain evidence="13">CBS 1993</strain>
    </source>
</reference>
<evidence type="ECO:0000256" key="10">
    <source>
        <dbReference type="ARBA" id="ARBA00033298"/>
    </source>
</evidence>
<keyword evidence="14" id="KW-1185">Reference proteome</keyword>
<dbReference type="AlphaFoldDB" id="W6MSU5"/>
<dbReference type="NCBIfam" id="TIGR00068">
    <property type="entry name" value="glyox_I"/>
    <property type="match status" value="1"/>
</dbReference>
<keyword evidence="5 11" id="KW-0862">Zinc</keyword>
<feature type="domain" description="VOC" evidence="12">
    <location>
        <begin position="167"/>
        <end position="309"/>
    </location>
</feature>
<dbReference type="GO" id="GO:0019243">
    <property type="term" value="P:methylglyoxal catabolic process to D-lactate via S-lactoyl-glutathione"/>
    <property type="evidence" value="ECO:0007669"/>
    <property type="project" value="EnsemblFungi"/>
</dbReference>
<dbReference type="InterPro" id="IPR029068">
    <property type="entry name" value="Glyas_Bleomycin-R_OHBP_Dase"/>
</dbReference>
<dbReference type="GeneID" id="34523266"/>
<evidence type="ECO:0000256" key="9">
    <source>
        <dbReference type="ARBA" id="ARBA00032460"/>
    </source>
</evidence>
<dbReference type="Gene3D" id="3.10.180.10">
    <property type="entry name" value="2,3-Dihydroxybiphenyl 1,2-Dioxygenase, domain 1"/>
    <property type="match status" value="2"/>
</dbReference>
<dbReference type="InterPro" id="IPR037523">
    <property type="entry name" value="VOC_core"/>
</dbReference>
<keyword evidence="6" id="KW-0456">Lyase</keyword>
<dbReference type="InterPro" id="IPR004360">
    <property type="entry name" value="Glyas_Fos-R_dOase_dom"/>
</dbReference>
<dbReference type="PANTHER" id="PTHR10374:SF30">
    <property type="entry name" value="LACTOYLGLUTATHIONE LYASE"/>
    <property type="match status" value="1"/>
</dbReference>
<dbReference type="InterPro" id="IPR004361">
    <property type="entry name" value="Glyoxalase_1"/>
</dbReference>
<dbReference type="GO" id="GO:0004462">
    <property type="term" value="F:lactoylglutathione lyase activity"/>
    <property type="evidence" value="ECO:0007669"/>
    <property type="project" value="UniProtKB-EC"/>
</dbReference>
<dbReference type="RefSeq" id="XP_022461878.1">
    <property type="nucleotide sequence ID" value="XM_022603607.1"/>
</dbReference>
<evidence type="ECO:0000256" key="8">
    <source>
        <dbReference type="ARBA" id="ARBA00030892"/>
    </source>
</evidence>
<comment type="cofactor">
    <cofactor evidence="11">
        <name>Zn(2+)</name>
        <dbReference type="ChEBI" id="CHEBI:29105"/>
    </cofactor>
    <text evidence="11">Binds 1 zinc ion per subunit. In the homodimer, two zinc ions are bound between subunits.</text>
</comment>
<dbReference type="PROSITE" id="PS51819">
    <property type="entry name" value="VOC"/>
    <property type="match status" value="2"/>
</dbReference>
<evidence type="ECO:0000256" key="2">
    <source>
        <dbReference type="ARBA" id="ARBA00010363"/>
    </source>
</evidence>
<organism evidence="13 14">
    <name type="scientific">Kuraishia capsulata CBS 1993</name>
    <dbReference type="NCBI Taxonomy" id="1382522"/>
    <lineage>
        <taxon>Eukaryota</taxon>
        <taxon>Fungi</taxon>
        <taxon>Dikarya</taxon>
        <taxon>Ascomycota</taxon>
        <taxon>Saccharomycotina</taxon>
        <taxon>Pichiomycetes</taxon>
        <taxon>Pichiales</taxon>
        <taxon>Pichiaceae</taxon>
        <taxon>Kuraishia</taxon>
    </lineage>
</organism>
<gene>
    <name evidence="13" type="ORF">KUCA_T00005890001</name>
</gene>
<evidence type="ECO:0000256" key="6">
    <source>
        <dbReference type="ARBA" id="ARBA00023239"/>
    </source>
</evidence>
<accession>W6MSU5</accession>
<dbReference type="PROSITE" id="PS00935">
    <property type="entry name" value="GLYOXALASE_I_2"/>
    <property type="match status" value="1"/>
</dbReference>